<dbReference type="InterPro" id="IPR039775">
    <property type="entry name" value="PHTF1/2"/>
</dbReference>
<dbReference type="EMBL" id="JAAKFY010000003">
    <property type="protein sequence ID" value="KAF3859155.1"/>
    <property type="molecule type" value="Genomic_DNA"/>
</dbReference>
<evidence type="ECO:0000313" key="3">
    <source>
        <dbReference type="Proteomes" id="UP000518266"/>
    </source>
</evidence>
<keyword evidence="1" id="KW-0472">Membrane</keyword>
<proteinExistence type="predicted"/>
<evidence type="ECO:0000256" key="1">
    <source>
        <dbReference type="SAM" id="Phobius"/>
    </source>
</evidence>
<comment type="caution">
    <text evidence="2">The sequence shown here is derived from an EMBL/GenBank/DDBJ whole genome shotgun (WGS) entry which is preliminary data.</text>
</comment>
<protein>
    <submittedName>
        <fullName evidence="2">Uncharacterized protein</fullName>
    </submittedName>
</protein>
<dbReference type="PANTHER" id="PTHR12680">
    <property type="entry name" value="PUTATIVE HOMEODOMAIN TRANSCRIPTION FACTOR PHTF"/>
    <property type="match status" value="1"/>
</dbReference>
<dbReference type="Proteomes" id="UP000518266">
    <property type="component" value="Unassembled WGS sequence"/>
</dbReference>
<dbReference type="GO" id="GO:0005783">
    <property type="term" value="C:endoplasmic reticulum"/>
    <property type="evidence" value="ECO:0007669"/>
    <property type="project" value="InterPro"/>
</dbReference>
<dbReference type="OrthoDB" id="10066656at2759"/>
<name>A0A7J5ZBI9_DISMA</name>
<dbReference type="AlphaFoldDB" id="A0A7J5ZBI9"/>
<dbReference type="PANTHER" id="PTHR12680:SF2">
    <property type="entry name" value="PROTEIN PHTF2"/>
    <property type="match status" value="1"/>
</dbReference>
<organism evidence="2 3">
    <name type="scientific">Dissostichus mawsoni</name>
    <name type="common">Antarctic cod</name>
    <dbReference type="NCBI Taxonomy" id="36200"/>
    <lineage>
        <taxon>Eukaryota</taxon>
        <taxon>Metazoa</taxon>
        <taxon>Chordata</taxon>
        <taxon>Craniata</taxon>
        <taxon>Vertebrata</taxon>
        <taxon>Euteleostomi</taxon>
        <taxon>Actinopterygii</taxon>
        <taxon>Neopterygii</taxon>
        <taxon>Teleostei</taxon>
        <taxon>Neoteleostei</taxon>
        <taxon>Acanthomorphata</taxon>
        <taxon>Eupercaria</taxon>
        <taxon>Perciformes</taxon>
        <taxon>Notothenioidei</taxon>
        <taxon>Nototheniidae</taxon>
        <taxon>Dissostichus</taxon>
    </lineage>
</organism>
<feature type="transmembrane region" description="Helical" evidence="1">
    <location>
        <begin position="6"/>
        <end position="23"/>
    </location>
</feature>
<keyword evidence="1" id="KW-0812">Transmembrane</keyword>
<evidence type="ECO:0000313" key="2">
    <source>
        <dbReference type="EMBL" id="KAF3859155.1"/>
    </source>
</evidence>
<keyword evidence="1" id="KW-1133">Transmembrane helix</keyword>
<gene>
    <name evidence="2" type="ORF">F7725_021554</name>
</gene>
<sequence length="172" mass="20540">MVTLSFLVRVCLIWLFFFLLSVAERTYKQRLLFAKLFGHLTSARRARKSEVPHFRLKKVQNIKMWLSLRSYLKVTPPEGSTWDWVVHECIAVFRNLLHVHETFLECHYNWELVIWCSSLSLFLLRFVTLGSETSKKYSNTSILLTEQINLYLKMEKKPNKKEELTLLWKIKS</sequence>
<reference evidence="2 3" key="1">
    <citation type="submission" date="2020-03" db="EMBL/GenBank/DDBJ databases">
        <title>Dissostichus mawsoni Genome sequencing and assembly.</title>
        <authorList>
            <person name="Park H."/>
        </authorList>
    </citation>
    <scope>NUCLEOTIDE SEQUENCE [LARGE SCALE GENOMIC DNA]</scope>
    <source>
        <strain evidence="2">DM0001</strain>
        <tissue evidence="2">Muscle</tissue>
    </source>
</reference>
<keyword evidence="3" id="KW-1185">Reference proteome</keyword>
<accession>A0A7J5ZBI9</accession>